<reference evidence="2 3" key="1">
    <citation type="submission" date="2022-05" db="EMBL/GenBank/DDBJ databases">
        <authorList>
            <consortium name="Genoscope - CEA"/>
            <person name="William W."/>
        </authorList>
    </citation>
    <scope>NUCLEOTIDE SEQUENCE [LARGE SCALE GENOMIC DNA]</scope>
</reference>
<proteinExistence type="predicted"/>
<sequence>MTFLRAIDIGEVQDLSTLAEKLSIEPVPGVYRPLEPFLLKLADLYLELQAKSTLLHWFNAEERVFWVAVGADGAPFGKDDSATVSYRVDITCTFSRARSHLRLAANCVEEHPLMKGYTKLLTQEMEKLGNKTCTTPKGNQVKFRFKLIPSDMKWISTFSGELNNAATYFFPFVNVNQTNKNTIGGSIGGNHATWQPWSYNERLKIAKKVEDFKKSLQDQRGKQRSKVTKFNSKQVKTGVPSPSGKICFAIKGRCSFVQQGKATRTAGRTENLLQSVFHNPVYIS</sequence>
<dbReference type="Proteomes" id="UP001159405">
    <property type="component" value="Unassembled WGS sequence"/>
</dbReference>
<comment type="caution">
    <text evidence="2">The sequence shown here is derived from an EMBL/GenBank/DDBJ whole genome shotgun (WGS) entry which is preliminary data.</text>
</comment>
<evidence type="ECO:0000313" key="2">
    <source>
        <dbReference type="EMBL" id="CAH3046183.1"/>
    </source>
</evidence>
<protein>
    <submittedName>
        <fullName evidence="2">Uncharacterized protein</fullName>
    </submittedName>
</protein>
<gene>
    <name evidence="2" type="ORF">PLOB_00008415</name>
</gene>
<evidence type="ECO:0000256" key="1">
    <source>
        <dbReference type="SAM" id="MobiDB-lite"/>
    </source>
</evidence>
<accession>A0ABN8N9E1</accession>
<evidence type="ECO:0000313" key="3">
    <source>
        <dbReference type="Proteomes" id="UP001159405"/>
    </source>
</evidence>
<dbReference type="EMBL" id="CALNXK010000014">
    <property type="protein sequence ID" value="CAH3046183.1"/>
    <property type="molecule type" value="Genomic_DNA"/>
</dbReference>
<organism evidence="2 3">
    <name type="scientific">Porites lobata</name>
    <dbReference type="NCBI Taxonomy" id="104759"/>
    <lineage>
        <taxon>Eukaryota</taxon>
        <taxon>Metazoa</taxon>
        <taxon>Cnidaria</taxon>
        <taxon>Anthozoa</taxon>
        <taxon>Hexacorallia</taxon>
        <taxon>Scleractinia</taxon>
        <taxon>Fungiina</taxon>
        <taxon>Poritidae</taxon>
        <taxon>Porites</taxon>
    </lineage>
</organism>
<feature type="region of interest" description="Disordered" evidence="1">
    <location>
        <begin position="216"/>
        <end position="236"/>
    </location>
</feature>
<keyword evidence="3" id="KW-1185">Reference proteome</keyword>
<name>A0ABN8N9E1_9CNID</name>